<feature type="compositionally biased region" description="Pro residues" evidence="1">
    <location>
        <begin position="913"/>
        <end position="930"/>
    </location>
</feature>
<evidence type="ECO:0000313" key="3">
    <source>
        <dbReference type="Proteomes" id="UP000041254"/>
    </source>
</evidence>
<dbReference type="STRING" id="1169540.A0A0G4EQL4"/>
<keyword evidence="3" id="KW-1185">Reference proteome</keyword>
<feature type="region of interest" description="Disordered" evidence="1">
    <location>
        <begin position="817"/>
        <end position="855"/>
    </location>
</feature>
<evidence type="ECO:0000256" key="1">
    <source>
        <dbReference type="SAM" id="MobiDB-lite"/>
    </source>
</evidence>
<dbReference type="OMA" id="LASTCEC"/>
<name>A0A0G4EQL4_VITBC</name>
<feature type="region of interest" description="Disordered" evidence="1">
    <location>
        <begin position="907"/>
        <end position="976"/>
    </location>
</feature>
<feature type="compositionally biased region" description="Basic residues" evidence="1">
    <location>
        <begin position="557"/>
        <end position="594"/>
    </location>
</feature>
<dbReference type="EMBL" id="CDMY01000288">
    <property type="protein sequence ID" value="CEL99757.1"/>
    <property type="molecule type" value="Genomic_DNA"/>
</dbReference>
<organism evidence="2 3">
    <name type="scientific">Vitrella brassicaformis (strain CCMP3155)</name>
    <dbReference type="NCBI Taxonomy" id="1169540"/>
    <lineage>
        <taxon>Eukaryota</taxon>
        <taxon>Sar</taxon>
        <taxon>Alveolata</taxon>
        <taxon>Colpodellida</taxon>
        <taxon>Vitrellaceae</taxon>
        <taxon>Vitrella</taxon>
    </lineage>
</organism>
<dbReference type="Proteomes" id="UP000041254">
    <property type="component" value="Unassembled WGS sequence"/>
</dbReference>
<sequence>MDPAIDGFVDRLRDMFGALPASLRPNPSSYGHREPLLGFLSHSAGPNQVHTTTPLRCSPTDIDLMLQFMTKNGGLTEVVERDGIITPIAVSVADEAMLVDLVDEDKIVVQGVSPSQPQQPQQQQQERPAVNWKALFAEEDEDEDDMQPQDQPEQKGQLNEGEGEREGDQVAAGEQDIIVTPEAPCQQEDSKEGTKDTQEEQANTEGPIAPPMQEQPIAADKMEITVQQPAEDIEDAPKPEQPPSHPVAPPSLSEQIDTVHREQEEREGESGRLGVPPQMSPVTNLTSVRSSFKQDNKEQDTEVLMNIPSSEPDKDNKAGEEQQAGDSGEQEGSALPLPQSQPPPEDPYAEETKEDSKPPAPPEDPYAKEDEEDNGDKRKAEGGRRDESRSPLKRGGQVSTKDKDKKEKETPRSRPLPRPHDGRRGEGDKDKQRAGERDRGREREERRAPRKDSRDRPRDIDRRSRDGGRSRPSPDSRDRSPRRRRSPPDRHRDRDRDRRRSPPDRVSSRRPPSRPRFPSHPSPRRRRSPSERGHRYEREGRRRGKGSRSRDRDRDHHGRSRRSRSRSRSRHSRRRSPPPPRGRSRPSPKSKRSRSPPSPPSSSSRSDSDSTPDVKRASKKTKKDEQTSSVAPAAAASGSGVAVPSPVHEAAMREEVMVGGVGDLVAAAADAAEEGAGVGWWGVRGSIDWGVRESDLSEAEQAFLKDCEWERVSEMYKQIRAETDSVTQIKLWTDYLCLFRENARHMHQGGTWLSVANFCLEGYRKAHRVKCYLTAFAMLLIGIDAAGHLDQWFRREYAKSKLKETWLPMIEKRLQELSKGDAQQQQQQPQQEKQHQPEGASPTSQTLKQDDGHAMSLSGDQLGLLKLVMDHFDQVDKNRALFDTFRKEKHALRCFLAAHHPTPLHASVQTDPFPLPVPSPATPAPPPPVRSPAGSPALASHQHQQPRLISSVASSSSIGGHPPTPPPPGTSPPKRRFDVKPQWMVAAQQPPPPPPLPPLVDQEQAINKEETAQRADNDGGEGVMEELEKRQSRFETSVGPVIEKHRLQHLLGLELTLSRSRPTTDFLSLCRRALAADKELRDTPHYTQWRTVNVALSVPPGHTETKTSPAPLLVKEETKTLTEGGVGGVGGEVKTEKGEGGERDERTKAFAKGVSLRIKKKKDRGAAKADGK</sequence>
<feature type="compositionally biased region" description="Low complexity" evidence="1">
    <location>
        <begin position="628"/>
        <end position="642"/>
    </location>
</feature>
<feature type="compositionally biased region" description="Basic and acidic residues" evidence="1">
    <location>
        <begin position="311"/>
        <end position="320"/>
    </location>
</feature>
<dbReference type="PANTHER" id="PTHR48125:SF12">
    <property type="entry name" value="AT HOOK TRANSCRIPTION FACTOR FAMILY-RELATED"/>
    <property type="match status" value="1"/>
</dbReference>
<feature type="compositionally biased region" description="Basic and acidic residues" evidence="1">
    <location>
        <begin position="257"/>
        <end position="270"/>
    </location>
</feature>
<gene>
    <name evidence="2" type="ORF">Vbra_5303</name>
</gene>
<feature type="compositionally biased region" description="Basic and acidic residues" evidence="1">
    <location>
        <begin position="375"/>
        <end position="390"/>
    </location>
</feature>
<feature type="compositionally biased region" description="Basic and acidic residues" evidence="1">
    <location>
        <begin position="400"/>
        <end position="479"/>
    </location>
</feature>
<proteinExistence type="predicted"/>
<dbReference type="VEuPathDB" id="CryptoDB:Vbra_5303"/>
<dbReference type="AlphaFoldDB" id="A0A0G4EQL4"/>
<feature type="compositionally biased region" description="Pro residues" evidence="1">
    <location>
        <begin position="239"/>
        <end position="249"/>
    </location>
</feature>
<feature type="region of interest" description="Disordered" evidence="1">
    <location>
        <begin position="1122"/>
        <end position="1172"/>
    </location>
</feature>
<accession>A0A0G4EQL4</accession>
<evidence type="ECO:0000313" key="2">
    <source>
        <dbReference type="EMBL" id="CEL99757.1"/>
    </source>
</evidence>
<feature type="compositionally biased region" description="Polar residues" evidence="1">
    <location>
        <begin position="280"/>
        <end position="291"/>
    </location>
</feature>
<feature type="compositionally biased region" description="Basic and acidic residues" evidence="1">
    <location>
        <begin position="188"/>
        <end position="198"/>
    </location>
</feature>
<feature type="compositionally biased region" description="Basic and acidic residues" evidence="1">
    <location>
        <begin position="606"/>
        <end position="626"/>
    </location>
</feature>
<dbReference type="PANTHER" id="PTHR48125">
    <property type="entry name" value="LP07818P1"/>
    <property type="match status" value="1"/>
</dbReference>
<feature type="compositionally biased region" description="Basic and acidic residues" evidence="1">
    <location>
        <begin position="486"/>
        <end position="507"/>
    </location>
</feature>
<feature type="region of interest" description="Disordered" evidence="1">
    <location>
        <begin position="140"/>
        <end position="642"/>
    </location>
</feature>
<feature type="compositionally biased region" description="Basic and acidic residues" evidence="1">
    <location>
        <begin position="528"/>
        <end position="540"/>
    </location>
</feature>
<feature type="compositionally biased region" description="Pro residues" evidence="1">
    <location>
        <begin position="962"/>
        <end position="971"/>
    </location>
</feature>
<feature type="compositionally biased region" description="Low complexity" evidence="1">
    <location>
        <begin position="950"/>
        <end position="961"/>
    </location>
</feature>
<dbReference type="InParanoid" id="A0A0G4EQL4"/>
<feature type="compositionally biased region" description="Basic and acidic residues" evidence="1">
    <location>
        <begin position="1133"/>
        <end position="1148"/>
    </location>
</feature>
<protein>
    <submittedName>
        <fullName evidence="2">Uncharacterized protein</fullName>
    </submittedName>
</protein>
<reference evidence="2 3" key="1">
    <citation type="submission" date="2014-11" db="EMBL/GenBank/DDBJ databases">
        <authorList>
            <person name="Zhu J."/>
            <person name="Qi W."/>
            <person name="Song R."/>
        </authorList>
    </citation>
    <scope>NUCLEOTIDE SEQUENCE [LARGE SCALE GENOMIC DNA]</scope>
</reference>